<keyword evidence="2" id="KW-1185">Reference proteome</keyword>
<comment type="caution">
    <text evidence="1">The sequence shown here is derived from an EMBL/GenBank/DDBJ whole genome shotgun (WGS) entry which is preliminary data.</text>
</comment>
<organism evidence="1 2">
    <name type="scientific">Periplaneta americana</name>
    <name type="common">American cockroach</name>
    <name type="synonym">Blatta americana</name>
    <dbReference type="NCBI Taxonomy" id="6978"/>
    <lineage>
        <taxon>Eukaryota</taxon>
        <taxon>Metazoa</taxon>
        <taxon>Ecdysozoa</taxon>
        <taxon>Arthropoda</taxon>
        <taxon>Hexapoda</taxon>
        <taxon>Insecta</taxon>
        <taxon>Pterygota</taxon>
        <taxon>Neoptera</taxon>
        <taxon>Polyneoptera</taxon>
        <taxon>Dictyoptera</taxon>
        <taxon>Blattodea</taxon>
        <taxon>Blattoidea</taxon>
        <taxon>Blattidae</taxon>
        <taxon>Blattinae</taxon>
        <taxon>Periplaneta</taxon>
    </lineage>
</organism>
<accession>A0ABQ8S3K9</accession>
<dbReference type="EMBL" id="JAJSOF020000037">
    <property type="protein sequence ID" value="KAJ4428528.1"/>
    <property type="molecule type" value="Genomic_DNA"/>
</dbReference>
<dbReference type="Proteomes" id="UP001148838">
    <property type="component" value="Unassembled WGS sequence"/>
</dbReference>
<name>A0ABQ8S3K9_PERAM</name>
<reference evidence="1 2" key="1">
    <citation type="journal article" date="2022" name="Allergy">
        <title>Genome assembly and annotation of Periplaneta americana reveal a comprehensive cockroach allergen profile.</title>
        <authorList>
            <person name="Wang L."/>
            <person name="Xiong Q."/>
            <person name="Saelim N."/>
            <person name="Wang L."/>
            <person name="Nong W."/>
            <person name="Wan A.T."/>
            <person name="Shi M."/>
            <person name="Liu X."/>
            <person name="Cao Q."/>
            <person name="Hui J.H.L."/>
            <person name="Sookrung N."/>
            <person name="Leung T.F."/>
            <person name="Tungtrongchitr A."/>
            <person name="Tsui S.K.W."/>
        </authorList>
    </citation>
    <scope>NUCLEOTIDE SEQUENCE [LARGE SCALE GENOMIC DNA]</scope>
    <source>
        <strain evidence="1">PWHHKU_190912</strain>
    </source>
</reference>
<proteinExistence type="predicted"/>
<evidence type="ECO:0000313" key="1">
    <source>
        <dbReference type="EMBL" id="KAJ4428528.1"/>
    </source>
</evidence>
<sequence>MAGLCESGNEPPGSLKTTSLKEEKFRVRYCICQERRQQAILPCEFQKLRMPEAGARLENLRPVRVGRRMERVKWTVRIRRKNDAETNQEEEEEKELVWSLAENTLPTEGCTGRNGITPTAELQREKGILRVPIKTGKARMGLIAEWINQANPPLVTSRRIPRDDTNEFHSSFTNLIKRRIAMAKEHLLRNSGKKTKKETSEVLSMEGGILWGRNMDITTK</sequence>
<gene>
    <name evidence="1" type="ORF">ANN_24572</name>
</gene>
<protein>
    <submittedName>
        <fullName evidence="1">Uncharacterized protein</fullName>
    </submittedName>
</protein>
<evidence type="ECO:0000313" key="2">
    <source>
        <dbReference type="Proteomes" id="UP001148838"/>
    </source>
</evidence>